<dbReference type="AlphaFoldDB" id="A0A6J7G7J4"/>
<feature type="region of interest" description="Disordered" evidence="1">
    <location>
        <begin position="1"/>
        <end position="48"/>
    </location>
</feature>
<dbReference type="EMBL" id="CAFBMG010000069">
    <property type="protein sequence ID" value="CAB4903977.1"/>
    <property type="molecule type" value="Genomic_DNA"/>
</dbReference>
<evidence type="ECO:0000256" key="1">
    <source>
        <dbReference type="SAM" id="MobiDB-lite"/>
    </source>
</evidence>
<protein>
    <submittedName>
        <fullName evidence="2">Unannotated protein</fullName>
    </submittedName>
</protein>
<organism evidence="2">
    <name type="scientific">freshwater metagenome</name>
    <dbReference type="NCBI Taxonomy" id="449393"/>
    <lineage>
        <taxon>unclassified sequences</taxon>
        <taxon>metagenomes</taxon>
        <taxon>ecological metagenomes</taxon>
    </lineage>
</organism>
<proteinExistence type="predicted"/>
<feature type="compositionally biased region" description="Polar residues" evidence="1">
    <location>
        <begin position="104"/>
        <end position="114"/>
    </location>
</feature>
<feature type="region of interest" description="Disordered" evidence="1">
    <location>
        <begin position="98"/>
        <end position="119"/>
    </location>
</feature>
<reference evidence="2" key="1">
    <citation type="submission" date="2020-05" db="EMBL/GenBank/DDBJ databases">
        <authorList>
            <person name="Chiriac C."/>
            <person name="Salcher M."/>
            <person name="Ghai R."/>
            <person name="Kavagutti S V."/>
        </authorList>
    </citation>
    <scope>NUCLEOTIDE SEQUENCE</scope>
</reference>
<gene>
    <name evidence="2" type="ORF">UFOPK3519_00988</name>
</gene>
<sequence>MSEKAGLSGKSALATCAPRTGATNDIYGDGQSSSKNSDERSARTIGANGRNDSRFLMLKFSRRCIEGDRGSAKIERLPRARGPNSIRPEHIPRIAPSARRSATLPASSAESMNCSHGRPSAVKDSQVLVSLGSGPTSAPFIESWPAGSGRSLPQTSCQAHNAQPRADPASPAAGCTQTSLKGPSRRSLPFATQFRATPPPRTAWSEPVSVWAWCATRRTTSSRTTWMERARSHSRRVIGAEALRGGPSNN</sequence>
<evidence type="ECO:0000313" key="2">
    <source>
        <dbReference type="EMBL" id="CAB4903977.1"/>
    </source>
</evidence>
<name>A0A6J7G7J4_9ZZZZ</name>
<feature type="region of interest" description="Disordered" evidence="1">
    <location>
        <begin position="146"/>
        <end position="187"/>
    </location>
</feature>
<accession>A0A6J7G7J4</accession>
<feature type="compositionally biased region" description="Polar residues" evidence="1">
    <location>
        <begin position="151"/>
        <end position="161"/>
    </location>
</feature>